<evidence type="ECO:0000256" key="2">
    <source>
        <dbReference type="ARBA" id="ARBA00022723"/>
    </source>
</evidence>
<dbReference type="GO" id="GO:0016787">
    <property type="term" value="F:hydrolase activity"/>
    <property type="evidence" value="ECO:0007669"/>
    <property type="project" value="UniProtKB-KW"/>
</dbReference>
<proteinExistence type="predicted"/>
<dbReference type="PANTHER" id="PTHR46233">
    <property type="entry name" value="HYDROXYACYLGLUTATHIONE HYDROLASE GLOC"/>
    <property type="match status" value="1"/>
</dbReference>
<dbReference type="PANTHER" id="PTHR46233:SF3">
    <property type="entry name" value="HYDROXYACYLGLUTATHIONE HYDROLASE GLOC"/>
    <property type="match status" value="1"/>
</dbReference>
<comment type="cofactor">
    <cofactor evidence="1">
        <name>Zn(2+)</name>
        <dbReference type="ChEBI" id="CHEBI:29105"/>
    </cofactor>
</comment>
<keyword evidence="3" id="KW-0378">Hydrolase</keyword>
<dbReference type="CDD" id="cd06262">
    <property type="entry name" value="metallo-hydrolase-like_MBL-fold"/>
    <property type="match status" value="1"/>
</dbReference>
<evidence type="ECO:0000259" key="5">
    <source>
        <dbReference type="SMART" id="SM00849"/>
    </source>
</evidence>
<dbReference type="Gene3D" id="3.60.15.10">
    <property type="entry name" value="Ribonuclease Z/Hydroxyacylglutathione hydrolase-like"/>
    <property type="match status" value="1"/>
</dbReference>
<keyword evidence="2" id="KW-0479">Metal-binding</keyword>
<feature type="domain" description="Metallo-beta-lactamase" evidence="5">
    <location>
        <begin position="29"/>
        <end position="224"/>
    </location>
</feature>
<dbReference type="SMART" id="SM00849">
    <property type="entry name" value="Lactamase_B"/>
    <property type="match status" value="1"/>
</dbReference>
<dbReference type="Pfam" id="PF00753">
    <property type="entry name" value="Lactamase_B"/>
    <property type="match status" value="1"/>
</dbReference>
<dbReference type="InterPro" id="IPR001279">
    <property type="entry name" value="Metallo-B-lactamas"/>
</dbReference>
<evidence type="ECO:0000313" key="6">
    <source>
        <dbReference type="EMBL" id="KKN33515.1"/>
    </source>
</evidence>
<accession>A0A0F9PNZ0</accession>
<dbReference type="SUPFAM" id="SSF56281">
    <property type="entry name" value="Metallo-hydrolase/oxidoreductase"/>
    <property type="match status" value="1"/>
</dbReference>
<comment type="caution">
    <text evidence="6">The sequence shown here is derived from an EMBL/GenBank/DDBJ whole genome shotgun (WGS) entry which is preliminary data.</text>
</comment>
<evidence type="ECO:0000256" key="1">
    <source>
        <dbReference type="ARBA" id="ARBA00001947"/>
    </source>
</evidence>
<dbReference type="GO" id="GO:0046872">
    <property type="term" value="F:metal ion binding"/>
    <property type="evidence" value="ECO:0007669"/>
    <property type="project" value="UniProtKB-KW"/>
</dbReference>
<name>A0A0F9PNZ0_9ZZZZ</name>
<dbReference type="EMBL" id="LAZR01002171">
    <property type="protein sequence ID" value="KKN33515.1"/>
    <property type="molecule type" value="Genomic_DNA"/>
</dbReference>
<evidence type="ECO:0000256" key="4">
    <source>
        <dbReference type="ARBA" id="ARBA00022833"/>
    </source>
</evidence>
<gene>
    <name evidence="6" type="ORF">LCGC14_0802950</name>
</gene>
<evidence type="ECO:0000256" key="3">
    <source>
        <dbReference type="ARBA" id="ARBA00022801"/>
    </source>
</evidence>
<organism evidence="6">
    <name type="scientific">marine sediment metagenome</name>
    <dbReference type="NCBI Taxonomy" id="412755"/>
    <lineage>
        <taxon>unclassified sequences</taxon>
        <taxon>metagenomes</taxon>
        <taxon>ecological metagenomes</taxon>
    </lineage>
</organism>
<dbReference type="AlphaFoldDB" id="A0A0F9PNZ0"/>
<protein>
    <recommendedName>
        <fullName evidence="5">Metallo-beta-lactamase domain-containing protein</fullName>
    </recommendedName>
</protein>
<dbReference type="InterPro" id="IPR036866">
    <property type="entry name" value="RibonucZ/Hydroxyglut_hydro"/>
</dbReference>
<sequence length="246" mass="27783">MFFSKDDSEKEGKEVIKNLYCFSENQMFDCNQYLIEDPYTGELSLFDAGNAISLQGLFKGMEKLGLDYKKINKIFLSHEHADHILGVFKLIKILGDSPPEIFAYGETANILEEGDENKILPVMLGLTSRRFGIEIKPLQVNDLSDHKNVEISPEFNFQIHHTPGHSEGSICYFNPEKKVLISGDLVFVRGDIGRFDLPGGSLQKLKSSIEFINSLDIKYLLPGHLGISVNGNQEVERAFTIIKNFY</sequence>
<keyword evidence="4" id="KW-0862">Zinc</keyword>
<reference evidence="6" key="1">
    <citation type="journal article" date="2015" name="Nature">
        <title>Complex archaea that bridge the gap between prokaryotes and eukaryotes.</title>
        <authorList>
            <person name="Spang A."/>
            <person name="Saw J.H."/>
            <person name="Jorgensen S.L."/>
            <person name="Zaremba-Niedzwiedzka K."/>
            <person name="Martijn J."/>
            <person name="Lind A.E."/>
            <person name="van Eijk R."/>
            <person name="Schleper C."/>
            <person name="Guy L."/>
            <person name="Ettema T.J."/>
        </authorList>
    </citation>
    <scope>NUCLEOTIDE SEQUENCE</scope>
</reference>
<dbReference type="InterPro" id="IPR051453">
    <property type="entry name" value="MBL_Glyoxalase_II"/>
</dbReference>